<dbReference type="Proteomes" id="UP000735302">
    <property type="component" value="Unassembled WGS sequence"/>
</dbReference>
<dbReference type="AlphaFoldDB" id="A0AAV3YGU5"/>
<dbReference type="EMBL" id="BLXT01000924">
    <property type="protein sequence ID" value="GFN81367.1"/>
    <property type="molecule type" value="Genomic_DNA"/>
</dbReference>
<organism evidence="2 3">
    <name type="scientific">Plakobranchus ocellatus</name>
    <dbReference type="NCBI Taxonomy" id="259542"/>
    <lineage>
        <taxon>Eukaryota</taxon>
        <taxon>Metazoa</taxon>
        <taxon>Spiralia</taxon>
        <taxon>Lophotrochozoa</taxon>
        <taxon>Mollusca</taxon>
        <taxon>Gastropoda</taxon>
        <taxon>Heterobranchia</taxon>
        <taxon>Euthyneura</taxon>
        <taxon>Panpulmonata</taxon>
        <taxon>Sacoglossa</taxon>
        <taxon>Placobranchoidea</taxon>
        <taxon>Plakobranchidae</taxon>
        <taxon>Plakobranchus</taxon>
    </lineage>
</organism>
<evidence type="ECO:0000313" key="2">
    <source>
        <dbReference type="EMBL" id="GFN81367.1"/>
    </source>
</evidence>
<gene>
    <name evidence="2" type="ORF">PoB_000787300</name>
</gene>
<sequence>MVGFLYIASPQQGDLRLLGPQLGQGNNGGARTCGRRVPADPRAGSQAIVPPTPSEPIKLGNVRVNNREKEAGIKTSCNTATILSQKQPGGRDRNRDLVRYGHIITTEKNREKETGIVTSCNTATILPQKQSGEKDRDRDLMRYGHNITTETSGRRRQGEGPHEIWTQYYLTNITEKETGIGTS</sequence>
<protein>
    <submittedName>
        <fullName evidence="2">Uncharacterized protein</fullName>
    </submittedName>
</protein>
<reference evidence="2 3" key="1">
    <citation type="journal article" date="2021" name="Elife">
        <title>Chloroplast acquisition without the gene transfer in kleptoplastic sea slugs, Plakobranchus ocellatus.</title>
        <authorList>
            <person name="Maeda T."/>
            <person name="Takahashi S."/>
            <person name="Yoshida T."/>
            <person name="Shimamura S."/>
            <person name="Takaki Y."/>
            <person name="Nagai Y."/>
            <person name="Toyoda A."/>
            <person name="Suzuki Y."/>
            <person name="Arimoto A."/>
            <person name="Ishii H."/>
            <person name="Satoh N."/>
            <person name="Nishiyama T."/>
            <person name="Hasebe M."/>
            <person name="Maruyama T."/>
            <person name="Minagawa J."/>
            <person name="Obokata J."/>
            <person name="Shigenobu S."/>
        </authorList>
    </citation>
    <scope>NUCLEOTIDE SEQUENCE [LARGE SCALE GENOMIC DNA]</scope>
</reference>
<evidence type="ECO:0000313" key="3">
    <source>
        <dbReference type="Proteomes" id="UP000735302"/>
    </source>
</evidence>
<feature type="region of interest" description="Disordered" evidence="1">
    <location>
        <begin position="26"/>
        <end position="54"/>
    </location>
</feature>
<evidence type="ECO:0000256" key="1">
    <source>
        <dbReference type="SAM" id="MobiDB-lite"/>
    </source>
</evidence>
<proteinExistence type="predicted"/>
<comment type="caution">
    <text evidence="2">The sequence shown here is derived from an EMBL/GenBank/DDBJ whole genome shotgun (WGS) entry which is preliminary data.</text>
</comment>
<name>A0AAV3YGU5_9GAST</name>
<keyword evidence="3" id="KW-1185">Reference proteome</keyword>
<accession>A0AAV3YGU5</accession>